<evidence type="ECO:0000259" key="5">
    <source>
        <dbReference type="Pfam" id="PF25137"/>
    </source>
</evidence>
<dbReference type="RefSeq" id="WP_135200775.1">
    <property type="nucleotide sequence ID" value="NZ_SPVG01000067.1"/>
</dbReference>
<dbReference type="FunFam" id="1.20.1090.10:FF:000005">
    <property type="entry name" value="Alcohol dehydrogenase YqhD"/>
    <property type="match status" value="1"/>
</dbReference>
<dbReference type="PROSITE" id="PS00060">
    <property type="entry name" value="ADH_IRON_2"/>
    <property type="match status" value="1"/>
</dbReference>
<accession>A0A4Y9SQ75</accession>
<reference evidence="6 7" key="1">
    <citation type="submission" date="2019-03" db="EMBL/GenBank/DDBJ databases">
        <title>Draft Genome Sequence of Duganella callidus sp. nov., a Novel Duganella Species Isolated from Cultivated Soil.</title>
        <authorList>
            <person name="Raths R."/>
            <person name="Peta V."/>
            <person name="Bucking H."/>
        </authorList>
    </citation>
    <scope>NUCLEOTIDE SEQUENCE [LARGE SCALE GENOMIC DNA]</scope>
    <source>
        <strain evidence="6 7">DN04</strain>
    </source>
</reference>
<dbReference type="FunFam" id="3.40.50.1970:FF:000003">
    <property type="entry name" value="Alcohol dehydrogenase, iron-containing"/>
    <property type="match status" value="1"/>
</dbReference>
<dbReference type="Gene3D" id="1.20.1090.10">
    <property type="entry name" value="Dehydroquinate synthase-like - alpha domain"/>
    <property type="match status" value="1"/>
</dbReference>
<keyword evidence="3" id="KW-0560">Oxidoreductase</keyword>
<dbReference type="PANTHER" id="PTHR43633">
    <property type="entry name" value="ALCOHOL DEHYDROGENASE YQHD"/>
    <property type="match status" value="1"/>
</dbReference>
<dbReference type="InterPro" id="IPR044731">
    <property type="entry name" value="BDH-like"/>
</dbReference>
<comment type="cofactor">
    <cofactor evidence="1">
        <name>Fe cation</name>
        <dbReference type="ChEBI" id="CHEBI:24875"/>
    </cofactor>
</comment>
<dbReference type="OrthoDB" id="9778433at2"/>
<dbReference type="PANTHER" id="PTHR43633:SF1">
    <property type="entry name" value="ALCOHOL DEHYDROGENASE YQHD"/>
    <property type="match status" value="1"/>
</dbReference>
<dbReference type="InterPro" id="IPR018211">
    <property type="entry name" value="ADH_Fe_CS"/>
</dbReference>
<proteinExistence type="inferred from homology"/>
<evidence type="ECO:0000256" key="2">
    <source>
        <dbReference type="ARBA" id="ARBA00007358"/>
    </source>
</evidence>
<keyword evidence="7" id="KW-1185">Reference proteome</keyword>
<comment type="caution">
    <text evidence="6">The sequence shown here is derived from an EMBL/GenBank/DDBJ whole genome shotgun (WGS) entry which is preliminary data.</text>
</comment>
<dbReference type="InterPro" id="IPR001670">
    <property type="entry name" value="ADH_Fe/GldA"/>
</dbReference>
<name>A0A4Y9SQ75_9BURK</name>
<evidence type="ECO:0000313" key="7">
    <source>
        <dbReference type="Proteomes" id="UP000297729"/>
    </source>
</evidence>
<dbReference type="SUPFAM" id="SSF56796">
    <property type="entry name" value="Dehydroquinate synthase-like"/>
    <property type="match status" value="1"/>
</dbReference>
<dbReference type="GO" id="GO:1990362">
    <property type="term" value="F:butanol dehydrogenase (NAD+) activity"/>
    <property type="evidence" value="ECO:0007669"/>
    <property type="project" value="InterPro"/>
</dbReference>
<dbReference type="Proteomes" id="UP000297729">
    <property type="component" value="Unassembled WGS sequence"/>
</dbReference>
<evidence type="ECO:0000256" key="1">
    <source>
        <dbReference type="ARBA" id="ARBA00001962"/>
    </source>
</evidence>
<comment type="similarity">
    <text evidence="2">Belongs to the iron-containing alcohol dehydrogenase family.</text>
</comment>
<dbReference type="InterPro" id="IPR056798">
    <property type="entry name" value="ADH_Fe_C"/>
</dbReference>
<evidence type="ECO:0000313" key="6">
    <source>
        <dbReference type="EMBL" id="TFW27627.1"/>
    </source>
</evidence>
<dbReference type="GO" id="GO:0046872">
    <property type="term" value="F:metal ion binding"/>
    <property type="evidence" value="ECO:0007669"/>
    <property type="project" value="InterPro"/>
</dbReference>
<organism evidence="6 7">
    <name type="scientific">Duganella callida</name>
    <dbReference type="NCBI Taxonomy" id="2561932"/>
    <lineage>
        <taxon>Bacteria</taxon>
        <taxon>Pseudomonadati</taxon>
        <taxon>Pseudomonadota</taxon>
        <taxon>Betaproteobacteria</taxon>
        <taxon>Burkholderiales</taxon>
        <taxon>Oxalobacteraceae</taxon>
        <taxon>Telluria group</taxon>
        <taxon>Duganella</taxon>
    </lineage>
</organism>
<dbReference type="GO" id="GO:0008106">
    <property type="term" value="F:alcohol dehydrogenase (NADP+) activity"/>
    <property type="evidence" value="ECO:0007669"/>
    <property type="project" value="TreeGrafter"/>
</dbReference>
<dbReference type="Gene3D" id="3.40.50.1970">
    <property type="match status" value="1"/>
</dbReference>
<evidence type="ECO:0000259" key="4">
    <source>
        <dbReference type="Pfam" id="PF00465"/>
    </source>
</evidence>
<protein>
    <submittedName>
        <fullName evidence="6">Iron-containing alcohol dehydrogenase</fullName>
    </submittedName>
</protein>
<sequence length="385" mass="41691">MQNFDLHNPTRIAFGQGTVGRLAELVPAGARVLILYGGESARRTGTLAEVQAALGSRVVYEFGGIEPNPSYETLMRAVALVRSEELDFLLAVGGGSVIDGTKFVAAAVHYRGDAWDIMESHGTVVNTAMPFGCVLTLPATGSEMNKGSVVTRSATRAKLVFASEHVFPRFSILDPTKTYSLPLSQVANGVVDAYTHVMEQYLTYPADGMVQDRFAEGLLQTLIEIGPRVLAAPDDYAARANLMWTATLALNGLIAAGVPEDWSTHMIGHELTALHGIDHARTLAVVLPANLQVRRVSKHDKLLQYAARVWGITEGSEEERIDAAIARTRGFFESLGVPTRLRDYDLGTKHIDAVIRQLEAHGMTALGERGDVTLSLSRRILEASV</sequence>
<dbReference type="GO" id="GO:1990002">
    <property type="term" value="F:methylglyoxal reductase (NADPH) (acetol producing) activity"/>
    <property type="evidence" value="ECO:0007669"/>
    <property type="project" value="TreeGrafter"/>
</dbReference>
<dbReference type="Pfam" id="PF00465">
    <property type="entry name" value="Fe-ADH"/>
    <property type="match status" value="1"/>
</dbReference>
<evidence type="ECO:0000256" key="3">
    <source>
        <dbReference type="ARBA" id="ARBA00023002"/>
    </source>
</evidence>
<dbReference type="GO" id="GO:0005829">
    <property type="term" value="C:cytosol"/>
    <property type="evidence" value="ECO:0007669"/>
    <property type="project" value="TreeGrafter"/>
</dbReference>
<dbReference type="CDD" id="cd08187">
    <property type="entry name" value="BDH"/>
    <property type="match status" value="1"/>
</dbReference>
<feature type="domain" description="Alcohol dehydrogenase iron-type/glycerol dehydrogenase GldA" evidence="4">
    <location>
        <begin position="9"/>
        <end position="175"/>
    </location>
</feature>
<gene>
    <name evidence="6" type="ORF">E4L98_06620</name>
</gene>
<dbReference type="Pfam" id="PF25137">
    <property type="entry name" value="ADH_Fe_C"/>
    <property type="match status" value="1"/>
</dbReference>
<dbReference type="AlphaFoldDB" id="A0A4Y9SQ75"/>
<dbReference type="EMBL" id="SPVG01000067">
    <property type="protein sequence ID" value="TFW27627.1"/>
    <property type="molecule type" value="Genomic_DNA"/>
</dbReference>
<feature type="domain" description="Fe-containing alcohol dehydrogenase-like C-terminal" evidence="5">
    <location>
        <begin position="187"/>
        <end position="355"/>
    </location>
</feature>